<organism evidence="4 5">
    <name type="scientific">Legionella shakespearei DSM 23087</name>
    <dbReference type="NCBI Taxonomy" id="1122169"/>
    <lineage>
        <taxon>Bacteria</taxon>
        <taxon>Pseudomonadati</taxon>
        <taxon>Pseudomonadota</taxon>
        <taxon>Gammaproteobacteria</taxon>
        <taxon>Legionellales</taxon>
        <taxon>Legionellaceae</taxon>
        <taxon>Legionella</taxon>
    </lineage>
</organism>
<evidence type="ECO:0000256" key="2">
    <source>
        <dbReference type="SAM" id="MobiDB-lite"/>
    </source>
</evidence>
<dbReference type="EMBL" id="LNYW01000040">
    <property type="protein sequence ID" value="KTD60914.1"/>
    <property type="molecule type" value="Genomic_DNA"/>
</dbReference>
<evidence type="ECO:0000256" key="1">
    <source>
        <dbReference type="ARBA" id="ARBA00022837"/>
    </source>
</evidence>
<keyword evidence="1" id="KW-0106">Calcium</keyword>
<feature type="domain" description="DUF5801" evidence="3">
    <location>
        <begin position="226"/>
        <end position="325"/>
    </location>
</feature>
<dbReference type="InterPro" id="IPR011049">
    <property type="entry name" value="Serralysin-like_metalloprot_C"/>
</dbReference>
<evidence type="ECO:0000313" key="4">
    <source>
        <dbReference type="EMBL" id="KTD60914.1"/>
    </source>
</evidence>
<comment type="caution">
    <text evidence="4">The sequence shown here is derived from an EMBL/GenBank/DDBJ whole genome shotgun (WGS) entry which is preliminary data.</text>
</comment>
<dbReference type="InterPro" id="IPR019960">
    <property type="entry name" value="T1SS_VCA0849"/>
</dbReference>
<name>A0A0W0YVP2_9GAMM</name>
<dbReference type="RefSeq" id="WP_018578708.1">
    <property type="nucleotide sequence ID" value="NZ_KB892437.1"/>
</dbReference>
<dbReference type="GO" id="GO:0005509">
    <property type="term" value="F:calcium ion binding"/>
    <property type="evidence" value="ECO:0007669"/>
    <property type="project" value="InterPro"/>
</dbReference>
<dbReference type="PATRIC" id="fig|1122169.6.peg.1526"/>
<dbReference type="STRING" id="1122169.Lsha_1325"/>
<proteinExistence type="predicted"/>
<dbReference type="NCBIfam" id="TIGR03660">
    <property type="entry name" value="T1SS_rpt_143"/>
    <property type="match status" value="1"/>
</dbReference>
<dbReference type="eggNOG" id="COG2304">
    <property type="taxonomic scope" value="Bacteria"/>
</dbReference>
<protein>
    <submittedName>
        <fullName evidence="4">Structural toxin protein RtxA</fullName>
    </submittedName>
</protein>
<dbReference type="Gene3D" id="2.150.10.10">
    <property type="entry name" value="Serralysin-like metalloprotease, C-terminal"/>
    <property type="match status" value="1"/>
</dbReference>
<reference evidence="4 5" key="1">
    <citation type="submission" date="2015-11" db="EMBL/GenBank/DDBJ databases">
        <title>Genomic analysis of 38 Legionella species identifies large and diverse effector repertoires.</title>
        <authorList>
            <person name="Burstein D."/>
            <person name="Amaro F."/>
            <person name="Zusman T."/>
            <person name="Lifshitz Z."/>
            <person name="Cohen O."/>
            <person name="Gilbert J.A."/>
            <person name="Pupko T."/>
            <person name="Shuman H.A."/>
            <person name="Segal G."/>
        </authorList>
    </citation>
    <scope>NUCLEOTIDE SEQUENCE [LARGE SCALE GENOMIC DNA]</scope>
    <source>
        <strain evidence="4 5">ATCC 49655</strain>
    </source>
</reference>
<dbReference type="Pfam" id="PF00353">
    <property type="entry name" value="HemolysinCabind"/>
    <property type="match status" value="1"/>
</dbReference>
<dbReference type="SUPFAM" id="SSF51120">
    <property type="entry name" value="beta-Roll"/>
    <property type="match status" value="1"/>
</dbReference>
<dbReference type="PRINTS" id="PR00313">
    <property type="entry name" value="CABNDNGRPT"/>
</dbReference>
<dbReference type="InterPro" id="IPR018511">
    <property type="entry name" value="Hemolysin-typ_Ca-bd_CS"/>
</dbReference>
<evidence type="ECO:0000313" key="5">
    <source>
        <dbReference type="Proteomes" id="UP000054600"/>
    </source>
</evidence>
<dbReference type="InterPro" id="IPR043824">
    <property type="entry name" value="DUF5801"/>
</dbReference>
<feature type="compositionally biased region" description="Basic and acidic residues" evidence="2">
    <location>
        <begin position="1968"/>
        <end position="1977"/>
    </location>
</feature>
<sequence>MIVESISGAVQLLQGILTKTDSQGHTSLVKVGSSLNPGDSLVLLSGESQLSLLNGLILALTPNQPFILDSISPLIKQSASPAIDEMVDKALAKSLDISKFIETLEAPAAGEEVLGSGGTAFIVDPNYAFGLVTSGYQTRGPFFDGTGNLEHTVMLYGNTKPEAVLTLTGNSLTSDESIVVRNGDRNAGDQIGVTDPFNFGTVIGYSQGFLVSSAGSVMNQPAHFVTASYSLEIGRSESGLMASNGSPITLSLVNHKIVAQSEGKVIFAIGIDEQTGKITVVQYHGIYHPDSDSADESISLTNLVKVTLTLTDKSGDVSKATIDVGGKIYFEDDAPFINHIDSLLLDDNSNLNQAGTIVSGTIDVDFGSDLAKNLIFSETAIASLEQINLTSNGRSLSYTLDDTGHVLTATATDANGIAHVIFTLTLSEVIPNSIQQEMPKYHLNIVESVDQPTSSDAIHIVIPIRAIDADNDSALGDIVITIDDGDDAQGGITTSFTLTEGDLDALLPADTYPVQETHTFSIPAGADRLVPESLIIEDSFLNQLIGELQNEITAGGSHLTVTQTNLNGEITLTAKNEQGDKVFEVIITSANDTVLGSEKNLVVTVTLTQIKPLDHQENGDTNGFVRQDGERIHIDLQLQAKDSDGDPLQSPVTVEMTILDGAAAKLGTDQITFTEQRNAQTGIWDVPIQEGNVPLDLGSDTIATLVFEDTQTMQQSLNGLTSGGWATSYSIEDDGKVLVLRIDDSSSPLNGQEILKVTVDTDGKYTAILSAPLDQTNNNQSILTLNVRATDKDGDPSDLGTIEITVNDAVLQNTVNAAVSITEGSISQGTYPVSTEVDFTLKSGADRLLPGTVVFDQSTIGTLISELNNEIKVNGEALSFEVVGNTIIGSHNGTDVLIIELTATQNANHYDADVTIKVTLNGPIDHNQSNNSGLVILDGDEIAINIGVQIQDSDGDSLDNPALVAVTVNDGPNPLIVEVTDPVLVRESDIDPSTGNHEGSNATGAGETASGTLIHAAGSDDVVSYRIDENAFNNNAYNYGTWTSGNKPITLALTSANTYTGSADGVAKFTIVLNNDGSYTFTLLGSIDHPNPPDGVVADKNFLDIIFPVIATDADGDDSLVAQLPIRVEDDIPSDSTVVRSFTEGGGFSNVDLTSVSQEGADTGVIISVTAYNADGTLAKTDLNQNGTTPPIDIYDENQQKLGTLTIQPNGTASFTSLPNIDHNASVLQQSITYTIRDADGDEATGTLILNINDRAATVTAPKAAGVEDVGRDEDKVLLDPALGIPINMSINIGDADIGETLGQVTIRTATVNVHGTFYYEGVEIPPTTSGANTVYNIPIGAFVVDNSDPNNVIYTLANVTYVPDADYATAAAGLNFTVSAIVYMNGDSNQAKPAVTGTLNIDVKSIADIPVWDMTGTVEHYNVLEDGPSVDLNLLGKVTDIDTSETIEYYLIKMLPDGNGALNGVFEGTYTIGTGDEAGYIRVNAGDINTIQVNPNTDYSGVIRLEAIVVSKEASNFVLGHEYAQSAPIELVIDVAPVADPIRLNITKPYLVSYEDDPINISELVNLTKMADNLDNSENTFIRISGIPVGATFKLYEVPLNVDGLPSGVHNLSITYTDITGTHTVNYVYNNTNENNPYYQVSTNDLNEFSMKPVPESNVDFTLTIQGVVIDTAELSTGTQTSELVTNAQTVTINMKGVADVPIFVPQGDEWTLITDPNNAEIITGIETTIQEDGEAKLNFNIISGEKALAPTDTSETLTMVISGLPAGAQLWDRDGNTLTLTYVGLDGAGQPKYEVNLSSLTDLVVIPPPNSTKDIYLNARIVVTENDGDVLILGEQKIVIHITPVIDAGDYSRTSAGLEDEVFTVNWIPPQFSDSQEHIAGIRLENVPTDGSKLFIEYNNGDRTELTIGVDGKVDLSDYVDDLVNNGAQLKFQGPEDSDVDVNLNVIVTVRQWDADDPGDPNNPEDPNHIPHATKDITGSLHLNITAVVESDAALQVLDMSAPGTPEVTSIVAVNGLVDLSAATGQYRISFQDKDGVTNPGSIFDSVETIKMLVINFPNNDIDTNAARFTVIGGIYNGVGWVIPESELDNLQIISNFGYGGIFDITIHAQVQDMGDNGENDVSEPETRTITLTLTFDGSGGGGSDPITEAGTITINPAAITGQEDAPVTFGEQLEAMLELTNGTPDDVYALIIDGPLPDGFTLSGTGVIYDFANDRYVITAKPNGSGGLDVGEVILETPEDYAGSLPFDINWTAANMASGDVNQSASPVEIPVNITPIADVPTVTLQVVQTEGLDDNLQPGGNTTIPNLAYEDGLITLNLNIQSTDNDSSENITSVLLRVDPAIGTLLDSNGDPLAIVNVGGLDYVSVPVSGLTGMVNVNVKFSPAEDYSGPVQIIALTTINDTVVTGTDTQTFTQNLNFSVIPVNDTVTFSGPDHFTDYEDTFGGIGFTNMRVTTNDIDGSEQLVSLIIHNVPEGFLIGSAQNLGDGDWKITVNASSFDLSNIKLIPPDDFSGSVVLEVTAYTKEALATLPKEAGTHQFTVEVAPLSDVVDIIGNGSDSSVTGMENGDLTINLNVQARDDTNSYTGTATNVTENPPENLLLTIHGVPEGASISLPVGVSGTVTSVFDTNSNSWIWTINVNGAQLPSIIYSPGDTNGLGELTIDVQAVDGSAVPGSVRQIVVELDVIAVNDAPVNIVPTEFNAVEDTSVSLTGIQIVDIDAREDNGDMTVTLQVGYGIISIIDGTGVSVDGNNSNTVTLTGTIDAINAVLAQTDNVMYQGNENFNGSDELKITTNDLGNSGEGGPLTTISTVPITIEAVNDAPVNTVPGPIAAEEDIPFTLYDLSVTDVDAGTEWITVTLSVENGTLKVGDRIGVTVEDNETTSVKLQGSVEDINHLLALGVIYQGNGDFHGTDSLTMTTNDNGNTGSGGPLEVTDVVPITVNPRADTPDITVVYQTMVAALGALIPLHISASVINEADNELTVRLDGLGTAVPVDSAGNQVGTSLGGGSWQLQPDQLNNLYLSNLAEGEHNITATAVSDVNNGPVEESMPLPINVTVIDSTLHELQGGIGNDYIIGFDSNDVLIGDWGDDVLIGGGGDDTLIGGPGNDTLTGGGGIDTFIWMQGDDGTVANKAVDIITDFKANNVENSTDASVLNLADLLSGENADNLDNYLNISTTGSDTRISINPDGQLDHGNIDGTATQTIILQGVDLTAVFSTTNSHEIINHLVANGNLITDS</sequence>
<dbReference type="NCBIfam" id="TIGR03661">
    <property type="entry name" value="T1SS_VCA0849"/>
    <property type="match status" value="1"/>
</dbReference>
<dbReference type="Proteomes" id="UP000054600">
    <property type="component" value="Unassembled WGS sequence"/>
</dbReference>
<dbReference type="PROSITE" id="PS00330">
    <property type="entry name" value="HEMOLYSIN_CALCIUM"/>
    <property type="match status" value="3"/>
</dbReference>
<dbReference type="Pfam" id="PF19116">
    <property type="entry name" value="DUF5801"/>
    <property type="match status" value="1"/>
</dbReference>
<gene>
    <name evidence="4" type="primary">rtxA-1_1</name>
    <name evidence="4" type="ORF">Lsha_1325</name>
</gene>
<dbReference type="InterPro" id="IPR001343">
    <property type="entry name" value="Hemolysn_Ca-bd"/>
</dbReference>
<keyword evidence="5" id="KW-1185">Reference proteome</keyword>
<dbReference type="InterPro" id="IPR019959">
    <property type="entry name" value="T1SS-143_rpt-cont_dom"/>
</dbReference>
<dbReference type="eggNOG" id="COG2931">
    <property type="taxonomic scope" value="Bacteria"/>
</dbReference>
<accession>A0A0W0YVP2</accession>
<dbReference type="OrthoDB" id="5649378at2"/>
<feature type="region of interest" description="Disordered" evidence="2">
    <location>
        <begin position="987"/>
        <end position="1007"/>
    </location>
</feature>
<evidence type="ECO:0000259" key="3">
    <source>
        <dbReference type="Pfam" id="PF19116"/>
    </source>
</evidence>
<feature type="region of interest" description="Disordered" evidence="2">
    <location>
        <begin position="1955"/>
        <end position="1977"/>
    </location>
</feature>
<feature type="compositionally biased region" description="Polar residues" evidence="2">
    <location>
        <begin position="991"/>
        <end position="1003"/>
    </location>
</feature>